<evidence type="ECO:0000313" key="2">
    <source>
        <dbReference type="EMBL" id="MBU3813447.1"/>
    </source>
</evidence>
<reference evidence="2" key="2">
    <citation type="submission" date="2021-04" db="EMBL/GenBank/DDBJ databases">
        <authorList>
            <person name="Gilroy R."/>
        </authorList>
    </citation>
    <scope>NUCLEOTIDE SEQUENCE</scope>
    <source>
        <strain evidence="2">B3-3758</strain>
    </source>
</reference>
<protein>
    <recommendedName>
        <fullName evidence="4">DUF1735 domain-containing protein</fullName>
    </recommendedName>
</protein>
<evidence type="ECO:0000313" key="3">
    <source>
        <dbReference type="Proteomes" id="UP000824236"/>
    </source>
</evidence>
<organism evidence="2 3">
    <name type="scientific">Candidatus Bacteroides intestinipullorum</name>
    <dbReference type="NCBI Taxonomy" id="2838471"/>
    <lineage>
        <taxon>Bacteria</taxon>
        <taxon>Pseudomonadati</taxon>
        <taxon>Bacteroidota</taxon>
        <taxon>Bacteroidia</taxon>
        <taxon>Bacteroidales</taxon>
        <taxon>Bacteroidaceae</taxon>
        <taxon>Bacteroides</taxon>
    </lineage>
</organism>
<comment type="caution">
    <text evidence="2">The sequence shown here is derived from an EMBL/GenBank/DDBJ whole genome shotgun (WGS) entry which is preliminary data.</text>
</comment>
<name>A0A9E2KFB2_9BACE</name>
<evidence type="ECO:0000256" key="1">
    <source>
        <dbReference type="SAM" id="SignalP"/>
    </source>
</evidence>
<reference evidence="2" key="1">
    <citation type="journal article" date="2021" name="PeerJ">
        <title>Extensive microbial diversity within the chicken gut microbiome revealed by metagenomics and culture.</title>
        <authorList>
            <person name="Gilroy R."/>
            <person name="Ravi A."/>
            <person name="Getino M."/>
            <person name="Pursley I."/>
            <person name="Horton D.L."/>
            <person name="Alikhan N.F."/>
            <person name="Baker D."/>
            <person name="Gharbi K."/>
            <person name="Hall N."/>
            <person name="Watson M."/>
            <person name="Adriaenssens E.M."/>
            <person name="Foster-Nyarko E."/>
            <person name="Jarju S."/>
            <person name="Secka A."/>
            <person name="Antonio M."/>
            <person name="Oren A."/>
            <person name="Chaudhuri R.R."/>
            <person name="La Ragione R."/>
            <person name="Hildebrand F."/>
            <person name="Pallen M.J."/>
        </authorList>
    </citation>
    <scope>NUCLEOTIDE SEQUENCE</scope>
    <source>
        <strain evidence="2">B3-3758</strain>
    </source>
</reference>
<evidence type="ECO:0008006" key="4">
    <source>
        <dbReference type="Google" id="ProtNLM"/>
    </source>
</evidence>
<feature type="signal peptide" evidence="1">
    <location>
        <begin position="1"/>
        <end position="23"/>
    </location>
</feature>
<accession>A0A9E2KFB2</accession>
<proteinExistence type="predicted"/>
<sequence length="305" mass="33050">MKALNKYFLMMLAGGLMTFSACSDDEWAAGPAVEGEGVYFSASQSTEITVDDPDGTITLDVYRTNVGGDSQAELTVTLGEGAQGLFDVPTTVNFANGENKTTLTVSYQNLERDVPYSVTLAFTDGTPYAPSSQTFTITCPLVWNTVSEQAVLIDNMFSPFGAANIQISEIVVEKHPDQNIYRFKSPYDNSYFEYVFGATVYEDDFEAPYIVLDGESYPEYGYFIAGTALGFRMVNGEGPTADAEWNTFGSVAGNTSTPVGDPSAPIATFNEAGQYFDFGSVYHNIDGVGAYPVSGFYLFLDPSLM</sequence>
<dbReference type="PROSITE" id="PS51257">
    <property type="entry name" value="PROKAR_LIPOPROTEIN"/>
    <property type="match status" value="1"/>
</dbReference>
<gene>
    <name evidence="2" type="ORF">H9791_02905</name>
</gene>
<keyword evidence="1" id="KW-0732">Signal</keyword>
<dbReference type="AlphaFoldDB" id="A0A9E2KFB2"/>
<feature type="chain" id="PRO_5038782546" description="DUF1735 domain-containing protein" evidence="1">
    <location>
        <begin position="24"/>
        <end position="305"/>
    </location>
</feature>
<dbReference type="Proteomes" id="UP000824236">
    <property type="component" value="Unassembled WGS sequence"/>
</dbReference>
<dbReference type="EMBL" id="JAHLFO010000036">
    <property type="protein sequence ID" value="MBU3813447.1"/>
    <property type="molecule type" value="Genomic_DNA"/>
</dbReference>